<evidence type="ECO:0000313" key="7">
    <source>
        <dbReference type="EMBL" id="SVA41504.1"/>
    </source>
</evidence>
<dbReference type="GO" id="GO:0016020">
    <property type="term" value="C:membrane"/>
    <property type="evidence" value="ECO:0007669"/>
    <property type="project" value="UniProtKB-SubCell"/>
</dbReference>
<keyword evidence="2 6" id="KW-0812">Transmembrane</keyword>
<accession>A0A381VMQ3</accession>
<feature type="transmembrane region" description="Helical" evidence="6">
    <location>
        <begin position="133"/>
        <end position="152"/>
    </location>
</feature>
<dbReference type="GO" id="GO:0016811">
    <property type="term" value="F:hydrolase activity, acting on carbon-nitrogen (but not peptide) bonds, in linear amides"/>
    <property type="evidence" value="ECO:0007669"/>
    <property type="project" value="InterPro"/>
</dbReference>
<sequence>MQGLWSCQEDKDSLIDNEYIRERREFFAVLTGIVFIFLAYILIYALNDWSWTNTSASGFCEKVQDGWIREPANTISNLAFVFVGLYILWLAQYDPTDGHPSLSNRSWFLIMYAISCTAVGVGSFAMHGFNTAWGGWLDLTGMMMYITMPIFYNFSRFFRWDEKQFCIYYLCTNLVLSLLEWQYGIGLIVWGVSIGIWLAQETAIKYQNQPILIFLVPTVILLLLYLGIEKDSTPADFVSDNSPAILIWAILAYFLYSIDEIKLERTHSPYFWTGFGAYLIATMIWIPSQDGGWLCDPDTLLQGHALWHLLGAVAMWSFYKYFRT</sequence>
<feature type="transmembrane region" description="Helical" evidence="6">
    <location>
        <begin position="270"/>
        <end position="288"/>
    </location>
</feature>
<evidence type="ECO:0000256" key="4">
    <source>
        <dbReference type="ARBA" id="ARBA00022989"/>
    </source>
</evidence>
<dbReference type="AlphaFoldDB" id="A0A381VMQ3"/>
<evidence type="ECO:0000256" key="2">
    <source>
        <dbReference type="ARBA" id="ARBA00022692"/>
    </source>
</evidence>
<feature type="non-terminal residue" evidence="7">
    <location>
        <position position="1"/>
    </location>
</feature>
<dbReference type="EMBL" id="UINC01009249">
    <property type="protein sequence ID" value="SVA41504.1"/>
    <property type="molecule type" value="Genomic_DNA"/>
</dbReference>
<feature type="transmembrane region" description="Helical" evidence="6">
    <location>
        <begin position="75"/>
        <end position="93"/>
    </location>
</feature>
<proteinExistence type="predicted"/>
<dbReference type="InterPro" id="IPR008901">
    <property type="entry name" value="ACER"/>
</dbReference>
<evidence type="ECO:0000256" key="5">
    <source>
        <dbReference type="ARBA" id="ARBA00023136"/>
    </source>
</evidence>
<comment type="subcellular location">
    <subcellularLocation>
        <location evidence="1">Membrane</location>
        <topology evidence="1">Multi-pass membrane protein</topology>
    </subcellularLocation>
</comment>
<gene>
    <name evidence="7" type="ORF">METZ01_LOCUS94358</name>
</gene>
<name>A0A381VMQ3_9ZZZZ</name>
<feature type="transmembrane region" description="Helical" evidence="6">
    <location>
        <begin position="105"/>
        <end position="126"/>
    </location>
</feature>
<keyword evidence="4 6" id="KW-1133">Transmembrane helix</keyword>
<dbReference type="Pfam" id="PF05875">
    <property type="entry name" value="Ceramidase"/>
    <property type="match status" value="1"/>
</dbReference>
<feature type="transmembrane region" description="Helical" evidence="6">
    <location>
        <begin position="300"/>
        <end position="319"/>
    </location>
</feature>
<evidence type="ECO:0000256" key="6">
    <source>
        <dbReference type="SAM" id="Phobius"/>
    </source>
</evidence>
<feature type="transmembrane region" description="Helical" evidence="6">
    <location>
        <begin position="26"/>
        <end position="46"/>
    </location>
</feature>
<feature type="transmembrane region" description="Helical" evidence="6">
    <location>
        <begin position="181"/>
        <end position="199"/>
    </location>
</feature>
<feature type="non-terminal residue" evidence="7">
    <location>
        <position position="324"/>
    </location>
</feature>
<feature type="transmembrane region" description="Helical" evidence="6">
    <location>
        <begin position="211"/>
        <end position="228"/>
    </location>
</feature>
<evidence type="ECO:0000256" key="3">
    <source>
        <dbReference type="ARBA" id="ARBA00022801"/>
    </source>
</evidence>
<keyword evidence="3" id="KW-0378">Hydrolase</keyword>
<dbReference type="GO" id="GO:0006672">
    <property type="term" value="P:ceramide metabolic process"/>
    <property type="evidence" value="ECO:0007669"/>
    <property type="project" value="InterPro"/>
</dbReference>
<organism evidence="7">
    <name type="scientific">marine metagenome</name>
    <dbReference type="NCBI Taxonomy" id="408172"/>
    <lineage>
        <taxon>unclassified sequences</taxon>
        <taxon>metagenomes</taxon>
        <taxon>ecological metagenomes</taxon>
    </lineage>
</organism>
<reference evidence="7" key="1">
    <citation type="submission" date="2018-05" db="EMBL/GenBank/DDBJ databases">
        <authorList>
            <person name="Lanie J.A."/>
            <person name="Ng W.-L."/>
            <person name="Kazmierczak K.M."/>
            <person name="Andrzejewski T.M."/>
            <person name="Davidsen T.M."/>
            <person name="Wayne K.J."/>
            <person name="Tettelin H."/>
            <person name="Glass J.I."/>
            <person name="Rusch D."/>
            <person name="Podicherti R."/>
            <person name="Tsui H.-C.T."/>
            <person name="Winkler M.E."/>
        </authorList>
    </citation>
    <scope>NUCLEOTIDE SEQUENCE</scope>
</reference>
<protein>
    <recommendedName>
        <fullName evidence="8">Ceramidase</fullName>
    </recommendedName>
</protein>
<keyword evidence="5 6" id="KW-0472">Membrane</keyword>
<evidence type="ECO:0008006" key="8">
    <source>
        <dbReference type="Google" id="ProtNLM"/>
    </source>
</evidence>
<evidence type="ECO:0000256" key="1">
    <source>
        <dbReference type="ARBA" id="ARBA00004141"/>
    </source>
</evidence>